<dbReference type="PROSITE" id="PS51186">
    <property type="entry name" value="GNAT"/>
    <property type="match status" value="1"/>
</dbReference>
<dbReference type="InterPro" id="IPR016181">
    <property type="entry name" value="Acyl_CoA_acyltransferase"/>
</dbReference>
<dbReference type="Gene3D" id="3.40.630.30">
    <property type="match status" value="1"/>
</dbReference>
<evidence type="ECO:0000313" key="2">
    <source>
        <dbReference type="EMBL" id="MBK1841108.1"/>
    </source>
</evidence>
<dbReference type="Proteomes" id="UP000652760">
    <property type="component" value="Unassembled WGS sequence"/>
</dbReference>
<dbReference type="RefSeq" id="WP_200197809.1">
    <property type="nucleotide sequence ID" value="NZ_JAENHM010000073.1"/>
</dbReference>
<evidence type="ECO:0000313" key="3">
    <source>
        <dbReference type="Proteomes" id="UP000652760"/>
    </source>
</evidence>
<proteinExistence type="predicted"/>
<reference evidence="3" key="1">
    <citation type="submission" date="2021-01" db="EMBL/GenBank/DDBJ databases">
        <title>Genome public.</title>
        <authorList>
            <person name="Liu C."/>
            <person name="Sun Q."/>
        </authorList>
    </citation>
    <scope>NUCLEOTIDE SEQUENCE [LARGE SCALE GENOMIC DNA]</scope>
    <source>
        <strain evidence="3">YIM B02556</strain>
    </source>
</reference>
<name>A0ABS1FCG0_9PROT</name>
<organism evidence="2 3">
    <name type="scientific">Azospirillum endophyticum</name>
    <dbReference type="NCBI Taxonomy" id="2800326"/>
    <lineage>
        <taxon>Bacteria</taxon>
        <taxon>Pseudomonadati</taxon>
        <taxon>Pseudomonadota</taxon>
        <taxon>Alphaproteobacteria</taxon>
        <taxon>Rhodospirillales</taxon>
        <taxon>Azospirillaceae</taxon>
        <taxon>Azospirillum</taxon>
    </lineage>
</organism>
<dbReference type="SUPFAM" id="SSF55729">
    <property type="entry name" value="Acyl-CoA N-acyltransferases (Nat)"/>
    <property type="match status" value="1"/>
</dbReference>
<protein>
    <recommendedName>
        <fullName evidence="1">N-acetyltransferase domain-containing protein</fullName>
    </recommendedName>
</protein>
<feature type="domain" description="N-acetyltransferase" evidence="1">
    <location>
        <begin position="6"/>
        <end position="167"/>
    </location>
</feature>
<dbReference type="InterPro" id="IPR000182">
    <property type="entry name" value="GNAT_dom"/>
</dbReference>
<comment type="caution">
    <text evidence="2">The sequence shown here is derived from an EMBL/GenBank/DDBJ whole genome shotgun (WGS) entry which is preliminary data.</text>
</comment>
<gene>
    <name evidence="2" type="ORF">JHL17_27275</name>
</gene>
<sequence length="320" mass="35086">MHPQREIIRPVSLDEADALAPLTWASYRSLLSLADPDARRLCRPCAVAAWDGDRPAGLTLSAVSPGRPLEAGEQTLLSLSVARPWRRHGLALRLLAALEQALPALGVRHLAVSYSSRLPAADAFTATLRAAGWPPPEPSRLRICGAVRDTVAVFRDRDSLMTRMKAEGLRLWSWRERGAEAEALATGRNEAPAWAQPSHWRAMLDPDLSLVIGAAGGQAGDGADAGDEIVGWALCVHQPDLSRWFFPVGWVRPPFDRRAWLMGAYAEGAERLAARHGGDAVAVIETGSGQPGMWRLFERRFEPHVHWTDRMMSSERLLAP</sequence>
<dbReference type="EMBL" id="JAENHM010000073">
    <property type="protein sequence ID" value="MBK1841108.1"/>
    <property type="molecule type" value="Genomic_DNA"/>
</dbReference>
<keyword evidence="3" id="KW-1185">Reference proteome</keyword>
<accession>A0ABS1FCG0</accession>
<dbReference type="Pfam" id="PF00583">
    <property type="entry name" value="Acetyltransf_1"/>
    <property type="match status" value="1"/>
</dbReference>
<evidence type="ECO:0000259" key="1">
    <source>
        <dbReference type="PROSITE" id="PS51186"/>
    </source>
</evidence>